<dbReference type="OrthoDB" id="3200163at2759"/>
<gene>
    <name evidence="2" type="ORF">NECHADRAFT_83003</name>
</gene>
<keyword evidence="1" id="KW-0040">ANK repeat</keyword>
<dbReference type="InParanoid" id="C7ZB80"/>
<evidence type="ECO:0000313" key="2">
    <source>
        <dbReference type="EMBL" id="EEU38647.1"/>
    </source>
</evidence>
<organism evidence="2 3">
    <name type="scientific">Fusarium vanettenii (strain ATCC MYA-4622 / CBS 123669 / FGSC 9596 / NRRL 45880 / 77-13-4)</name>
    <name type="common">Fusarium solani subsp. pisi</name>
    <dbReference type="NCBI Taxonomy" id="660122"/>
    <lineage>
        <taxon>Eukaryota</taxon>
        <taxon>Fungi</taxon>
        <taxon>Dikarya</taxon>
        <taxon>Ascomycota</taxon>
        <taxon>Pezizomycotina</taxon>
        <taxon>Sordariomycetes</taxon>
        <taxon>Hypocreomycetidae</taxon>
        <taxon>Hypocreales</taxon>
        <taxon>Nectriaceae</taxon>
        <taxon>Fusarium</taxon>
        <taxon>Fusarium solani species complex</taxon>
        <taxon>Fusarium vanettenii</taxon>
    </lineage>
</organism>
<dbReference type="HOGENOM" id="CLU_378590_0_0_1"/>
<protein>
    <recommendedName>
        <fullName evidence="4">Fungal N-terminal domain-containing protein</fullName>
    </recommendedName>
</protein>
<dbReference type="Proteomes" id="UP000005206">
    <property type="component" value="Chromosome 7"/>
</dbReference>
<name>C7ZB80_FUSV7</name>
<evidence type="ECO:0008006" key="4">
    <source>
        <dbReference type="Google" id="ProtNLM"/>
    </source>
</evidence>
<evidence type="ECO:0000313" key="3">
    <source>
        <dbReference type="Proteomes" id="UP000005206"/>
    </source>
</evidence>
<dbReference type="PROSITE" id="PS50297">
    <property type="entry name" value="ANK_REP_REGION"/>
    <property type="match status" value="1"/>
</dbReference>
<dbReference type="GeneID" id="9672895"/>
<keyword evidence="3" id="KW-1185">Reference proteome</keyword>
<dbReference type="RefSeq" id="XP_003044360.1">
    <property type="nucleotide sequence ID" value="XM_003044314.1"/>
</dbReference>
<proteinExistence type="predicted"/>
<dbReference type="OMA" id="CDIEHEN"/>
<dbReference type="VEuPathDB" id="FungiDB:NECHADRAFT_83003"/>
<dbReference type="SUPFAM" id="SSF48403">
    <property type="entry name" value="Ankyrin repeat"/>
    <property type="match status" value="1"/>
</dbReference>
<reference evidence="2 3" key="1">
    <citation type="journal article" date="2009" name="PLoS Genet.">
        <title>The genome of Nectria haematococca: contribution of supernumerary chromosomes to gene expansion.</title>
        <authorList>
            <person name="Coleman J.J."/>
            <person name="Rounsley S.D."/>
            <person name="Rodriguez-Carres M."/>
            <person name="Kuo A."/>
            <person name="Wasmann C.C."/>
            <person name="Grimwood J."/>
            <person name="Schmutz J."/>
            <person name="Taga M."/>
            <person name="White G.J."/>
            <person name="Zhou S."/>
            <person name="Schwartz D.C."/>
            <person name="Freitag M."/>
            <person name="Ma L.J."/>
            <person name="Danchin E.G."/>
            <person name="Henrissat B."/>
            <person name="Coutinho P.M."/>
            <person name="Nelson D.R."/>
            <person name="Straney D."/>
            <person name="Napoli C.A."/>
            <person name="Barker B.M."/>
            <person name="Gribskov M."/>
            <person name="Rep M."/>
            <person name="Kroken S."/>
            <person name="Molnar I."/>
            <person name="Rensing C."/>
            <person name="Kennell J.C."/>
            <person name="Zamora J."/>
            <person name="Farman M.L."/>
            <person name="Selker E.U."/>
            <person name="Salamov A."/>
            <person name="Shapiro H."/>
            <person name="Pangilinan J."/>
            <person name="Lindquist E."/>
            <person name="Lamers C."/>
            <person name="Grigoriev I.V."/>
            <person name="Geiser D.M."/>
            <person name="Covert S.F."/>
            <person name="Temporini E."/>
            <person name="Vanetten H.D."/>
        </authorList>
    </citation>
    <scope>NUCLEOTIDE SEQUENCE [LARGE SCALE GENOMIC DNA]</scope>
    <source>
        <strain evidence="3">ATCC MYA-4622 / CBS 123669 / FGSC 9596 / NRRL 45880 / 77-13-4</strain>
    </source>
</reference>
<dbReference type="AlphaFoldDB" id="C7ZB80"/>
<dbReference type="KEGG" id="nhe:NECHADRAFT_83003"/>
<accession>C7ZB80</accession>
<sequence length="732" mass="82197">MGDLSTLANGFSVIGLADVVCRASIQLYDLIQGLRNAPARQQRYLGILRDLTLTATRVRLWVESHERSTSSLGEGQHELQGVSTILKGSEDQIRQLTSSLTPSTASTWLGRWRSVAGFVWDETLFQEAFDLLEKNNNCLCILLQLCSIKNGVSLSREMKTVSTNFQELRSVLLSSGTTIRQDLGALRDQIQLRARSTPSNAEFQLLSQQIGESSEQLKNLLDDQRLHYSNLDNALVRQADLQKSLLSALEVARKPAFIVAATQMIEANLVRPAPALDSSSHPNTMFGIRNPHQVLLSLLLIRPRLVSCIQQMANVGRMHLSQPEVSWVKSEFELLQRSAAFLLADPTAKEKDMWSCKPQAYTFQPRSKDVQFRHKYADRTAGGLLITDSLVAYDGARESQDAAKFHGYRFACITNPPDCEPSGLLAVFHRKQDLLMTRSPQITRSLRELTIIPQDSPIYQFVIENNVDKMCEIFSKREASPFDYTQDGMSLLAVAALSLNTEAVEFLLQQGADPCNCILDESGAHDIWDVLTNNVPGRASDGELFYAAERLRQTANLLSKRGLDLPEETAGPQMWISLRVAAYFDSEEARTYRVRVVKWSQCRDLIHDQYSCLPFIEDLRERLDSMTKAEEGSLVFMSDSKSLLRPVLERVALCYSDAAKRKFNAGLEFIHKDSVQVEITPRVLGDLAALENKTREAEGTLNCCDLTKWFFTELLEILKKGAVHRTDSSPPW</sequence>
<dbReference type="EMBL" id="GG698914">
    <property type="protein sequence ID" value="EEU38647.1"/>
    <property type="molecule type" value="Genomic_DNA"/>
</dbReference>
<dbReference type="eggNOG" id="ENOG502SZK6">
    <property type="taxonomic scope" value="Eukaryota"/>
</dbReference>
<dbReference type="InterPro" id="IPR002110">
    <property type="entry name" value="Ankyrin_rpt"/>
</dbReference>
<dbReference type="Gene3D" id="1.25.40.20">
    <property type="entry name" value="Ankyrin repeat-containing domain"/>
    <property type="match status" value="1"/>
</dbReference>
<dbReference type="PROSITE" id="PS50088">
    <property type="entry name" value="ANK_REPEAT"/>
    <property type="match status" value="1"/>
</dbReference>
<evidence type="ECO:0000256" key="1">
    <source>
        <dbReference type="PROSITE-ProRule" id="PRU00023"/>
    </source>
</evidence>
<dbReference type="InterPro" id="IPR036770">
    <property type="entry name" value="Ankyrin_rpt-contain_sf"/>
</dbReference>
<feature type="repeat" description="ANK" evidence="1">
    <location>
        <begin position="487"/>
        <end position="513"/>
    </location>
</feature>